<dbReference type="OrthoDB" id="9991434at2"/>
<sequence length="126" mass="14765">MKFYNVKIYTLVLVLNAIPFIIASKKCSGDGCLINVIGIFYMMFWILSYIPFLFVAIKRWNFSIQTERVLFFLPTGIATSIYLFFNLYFPELDAKMGALIIIPNLILQLLFYLTYLKKIRLKIENP</sequence>
<keyword evidence="1" id="KW-0812">Transmembrane</keyword>
<dbReference type="AlphaFoldDB" id="A0A239CYI4"/>
<name>A0A239CYI4_9FLAO</name>
<protein>
    <submittedName>
        <fullName evidence="2">Uncharacterized protein</fullName>
    </submittedName>
</protein>
<dbReference type="Proteomes" id="UP000198379">
    <property type="component" value="Unassembled WGS sequence"/>
</dbReference>
<feature type="transmembrane region" description="Helical" evidence="1">
    <location>
        <begin position="69"/>
        <end position="90"/>
    </location>
</feature>
<dbReference type="EMBL" id="FZNY01000009">
    <property type="protein sequence ID" value="SNS25316.1"/>
    <property type="molecule type" value="Genomic_DNA"/>
</dbReference>
<evidence type="ECO:0000313" key="2">
    <source>
        <dbReference type="EMBL" id="SNS25316.1"/>
    </source>
</evidence>
<organism evidence="2 3">
    <name type="scientific">Dokdonia pacifica</name>
    <dbReference type="NCBI Taxonomy" id="1627892"/>
    <lineage>
        <taxon>Bacteria</taxon>
        <taxon>Pseudomonadati</taxon>
        <taxon>Bacteroidota</taxon>
        <taxon>Flavobacteriia</taxon>
        <taxon>Flavobacteriales</taxon>
        <taxon>Flavobacteriaceae</taxon>
        <taxon>Dokdonia</taxon>
    </lineage>
</organism>
<evidence type="ECO:0000313" key="3">
    <source>
        <dbReference type="Proteomes" id="UP000198379"/>
    </source>
</evidence>
<keyword evidence="3" id="KW-1185">Reference proteome</keyword>
<evidence type="ECO:0000256" key="1">
    <source>
        <dbReference type="SAM" id="Phobius"/>
    </source>
</evidence>
<accession>A0A239CYI4</accession>
<dbReference type="RefSeq" id="WP_089373547.1">
    <property type="nucleotide sequence ID" value="NZ_BMEP01000001.1"/>
</dbReference>
<gene>
    <name evidence="2" type="ORF">SAMN06265376_10955</name>
</gene>
<feature type="transmembrane region" description="Helical" evidence="1">
    <location>
        <begin position="96"/>
        <end position="116"/>
    </location>
</feature>
<keyword evidence="1" id="KW-1133">Transmembrane helix</keyword>
<feature type="transmembrane region" description="Helical" evidence="1">
    <location>
        <begin position="33"/>
        <end position="57"/>
    </location>
</feature>
<keyword evidence="1" id="KW-0472">Membrane</keyword>
<proteinExistence type="predicted"/>
<reference evidence="2 3" key="1">
    <citation type="submission" date="2017-06" db="EMBL/GenBank/DDBJ databases">
        <authorList>
            <person name="Kim H.J."/>
            <person name="Triplett B.A."/>
        </authorList>
    </citation>
    <scope>NUCLEOTIDE SEQUENCE [LARGE SCALE GENOMIC DNA]</scope>
    <source>
        <strain evidence="2 3">DSM 25597</strain>
    </source>
</reference>